<dbReference type="EC" id="2.7.11.13" evidence="2"/>
<dbReference type="GO" id="GO:0008270">
    <property type="term" value="F:zinc ion binding"/>
    <property type="evidence" value="ECO:0007669"/>
    <property type="project" value="UniProtKB-KW"/>
</dbReference>
<keyword evidence="10 18" id="KW-0418">Kinase</keyword>
<dbReference type="PROSITE" id="PS50081">
    <property type="entry name" value="ZF_DAG_PE_2"/>
    <property type="match status" value="1"/>
</dbReference>
<evidence type="ECO:0000256" key="14">
    <source>
        <dbReference type="ARBA" id="ARBA00047470"/>
    </source>
</evidence>
<dbReference type="Pfam" id="PF00130">
    <property type="entry name" value="C1_1"/>
    <property type="match status" value="1"/>
</dbReference>
<protein>
    <recommendedName>
        <fullName evidence="2">protein kinase C</fullName>
        <ecNumber evidence="2">2.7.11.13</ecNumber>
    </recommendedName>
</protein>
<keyword evidence="12" id="KW-0067">ATP-binding</keyword>
<organism evidence="18 19">
    <name type="scientific">Asbolus verrucosus</name>
    <name type="common">Desert ironclad beetle</name>
    <dbReference type="NCBI Taxonomy" id="1661398"/>
    <lineage>
        <taxon>Eukaryota</taxon>
        <taxon>Metazoa</taxon>
        <taxon>Ecdysozoa</taxon>
        <taxon>Arthropoda</taxon>
        <taxon>Hexapoda</taxon>
        <taxon>Insecta</taxon>
        <taxon>Pterygota</taxon>
        <taxon>Neoptera</taxon>
        <taxon>Endopterygota</taxon>
        <taxon>Coleoptera</taxon>
        <taxon>Polyphaga</taxon>
        <taxon>Cucujiformia</taxon>
        <taxon>Tenebrionidae</taxon>
        <taxon>Pimeliinae</taxon>
        <taxon>Asbolus</taxon>
    </lineage>
</organism>
<proteinExistence type="inferred from homology"/>
<dbReference type="GO" id="GO:0007200">
    <property type="term" value="P:phospholipase C-activating G protein-coupled receptor signaling pathway"/>
    <property type="evidence" value="ECO:0007669"/>
    <property type="project" value="TreeGrafter"/>
</dbReference>
<evidence type="ECO:0000256" key="6">
    <source>
        <dbReference type="ARBA" id="ARBA00022723"/>
    </source>
</evidence>
<keyword evidence="19" id="KW-1185">Reference proteome</keyword>
<keyword evidence="4" id="KW-0597">Phosphoprotein</keyword>
<dbReference type="PANTHER" id="PTHR22968:SF14">
    <property type="entry name" value="PROTEIN KINASE C"/>
    <property type="match status" value="1"/>
</dbReference>
<dbReference type="SUPFAM" id="SSF57889">
    <property type="entry name" value="Cysteine-rich domain"/>
    <property type="match status" value="1"/>
</dbReference>
<keyword evidence="3" id="KW-0723">Serine/threonine-protein kinase</keyword>
<dbReference type="PRINTS" id="PR00008">
    <property type="entry name" value="DAGPEDOMAIN"/>
</dbReference>
<dbReference type="CDD" id="cd20838">
    <property type="entry name" value="C1_nPKC_epsilon-like_rpt2"/>
    <property type="match status" value="1"/>
</dbReference>
<keyword evidence="6" id="KW-0479">Metal-binding</keyword>
<evidence type="ECO:0000256" key="4">
    <source>
        <dbReference type="ARBA" id="ARBA00022553"/>
    </source>
</evidence>
<evidence type="ECO:0000256" key="1">
    <source>
        <dbReference type="ARBA" id="ARBA00005490"/>
    </source>
</evidence>
<evidence type="ECO:0000256" key="10">
    <source>
        <dbReference type="ARBA" id="ARBA00022777"/>
    </source>
</evidence>
<keyword evidence="7" id="KW-0677">Repeat</keyword>
<keyword evidence="11" id="KW-0862">Zinc</keyword>
<dbReference type="GO" id="GO:0016020">
    <property type="term" value="C:membrane"/>
    <property type="evidence" value="ECO:0007669"/>
    <property type="project" value="UniProtKB-SubCell"/>
</dbReference>
<name>A0A482VXX2_ASBVE</name>
<dbReference type="InterPro" id="IPR020454">
    <property type="entry name" value="DAG/PE-bd"/>
</dbReference>
<feature type="non-terminal residue" evidence="18">
    <location>
        <position position="262"/>
    </location>
</feature>
<evidence type="ECO:0000256" key="9">
    <source>
        <dbReference type="ARBA" id="ARBA00022771"/>
    </source>
</evidence>
<gene>
    <name evidence="18" type="ORF">BDFB_007907</name>
</gene>
<dbReference type="Proteomes" id="UP000292052">
    <property type="component" value="Unassembled WGS sequence"/>
</dbReference>
<sequence length="262" mass="29080">MEPNLANSRNDKASIEDEAPCDGESIKLMVINSWRLFSVSLPSVRTVAILSGKFGSFLCTINRKCNNKIVSVSGAINFTMVVLFSGVWASKAISVKVRSRQLHGRFCTCVVHKRCHLLVVTKCPGMKDESSQQSTRFNVNVPHRFVVHNYKRFTFCDHCGSLLYGLIRQGLQCEVCSLNVHKRCQKNVANNCGINTKQMAEILSAIGVSPDKQTPRRSKYVSGSGANGANFEGQTENQAPDDESETTDERLTKLMEEKLSNN</sequence>
<comment type="caution">
    <text evidence="18">The sequence shown here is derived from an EMBL/GenBank/DDBJ whole genome shotgun (WGS) entry which is preliminary data.</text>
</comment>
<dbReference type="PANTHER" id="PTHR22968">
    <property type="entry name" value="PROTEIN KINASE C, MU"/>
    <property type="match status" value="1"/>
</dbReference>
<evidence type="ECO:0000256" key="3">
    <source>
        <dbReference type="ARBA" id="ARBA00022527"/>
    </source>
</evidence>
<dbReference type="GO" id="GO:0005829">
    <property type="term" value="C:cytosol"/>
    <property type="evidence" value="ECO:0007669"/>
    <property type="project" value="TreeGrafter"/>
</dbReference>
<evidence type="ECO:0000256" key="8">
    <source>
        <dbReference type="ARBA" id="ARBA00022741"/>
    </source>
</evidence>
<keyword evidence="9" id="KW-0863">Zinc-finger</keyword>
<dbReference type="Gene3D" id="3.30.60.20">
    <property type="match status" value="2"/>
</dbReference>
<evidence type="ECO:0000256" key="15">
    <source>
        <dbReference type="SAM" id="MobiDB-lite"/>
    </source>
</evidence>
<evidence type="ECO:0000256" key="11">
    <source>
        <dbReference type="ARBA" id="ARBA00022833"/>
    </source>
</evidence>
<keyword evidence="5" id="KW-0808">Transferase</keyword>
<dbReference type="GO" id="GO:0005524">
    <property type="term" value="F:ATP binding"/>
    <property type="evidence" value="ECO:0007669"/>
    <property type="project" value="UniProtKB-KW"/>
</dbReference>
<dbReference type="OrthoDB" id="63267at2759"/>
<evidence type="ECO:0000259" key="17">
    <source>
        <dbReference type="PROSITE" id="PS50081"/>
    </source>
</evidence>
<keyword evidence="16" id="KW-0812">Transmembrane</keyword>
<dbReference type="AlphaFoldDB" id="A0A482VXX2"/>
<keyword evidence="16" id="KW-1133">Transmembrane helix</keyword>
<comment type="catalytic activity">
    <reaction evidence="14">
        <text>L-seryl-[protein] + ATP = O-phospho-L-seryl-[protein] + ADP + H(+)</text>
        <dbReference type="Rhea" id="RHEA:17989"/>
        <dbReference type="Rhea" id="RHEA-COMP:9863"/>
        <dbReference type="Rhea" id="RHEA-COMP:11604"/>
        <dbReference type="ChEBI" id="CHEBI:15378"/>
        <dbReference type="ChEBI" id="CHEBI:29999"/>
        <dbReference type="ChEBI" id="CHEBI:30616"/>
        <dbReference type="ChEBI" id="CHEBI:83421"/>
        <dbReference type="ChEBI" id="CHEBI:456216"/>
        <dbReference type="EC" id="2.7.11.13"/>
    </reaction>
</comment>
<evidence type="ECO:0000313" key="19">
    <source>
        <dbReference type="Proteomes" id="UP000292052"/>
    </source>
</evidence>
<evidence type="ECO:0000313" key="18">
    <source>
        <dbReference type="EMBL" id="RZC37791.1"/>
    </source>
</evidence>
<evidence type="ECO:0000256" key="16">
    <source>
        <dbReference type="SAM" id="Phobius"/>
    </source>
</evidence>
<comment type="catalytic activity">
    <reaction evidence="13">
        <text>L-threonyl-[protein] + ATP = O-phospho-L-threonyl-[protein] + ADP + H(+)</text>
        <dbReference type="Rhea" id="RHEA:46608"/>
        <dbReference type="Rhea" id="RHEA-COMP:11060"/>
        <dbReference type="Rhea" id="RHEA-COMP:11605"/>
        <dbReference type="ChEBI" id="CHEBI:15378"/>
        <dbReference type="ChEBI" id="CHEBI:30013"/>
        <dbReference type="ChEBI" id="CHEBI:30616"/>
        <dbReference type="ChEBI" id="CHEBI:61977"/>
        <dbReference type="ChEBI" id="CHEBI:456216"/>
        <dbReference type="EC" id="2.7.11.13"/>
    </reaction>
</comment>
<feature type="region of interest" description="Disordered" evidence="15">
    <location>
        <begin position="210"/>
        <end position="248"/>
    </location>
</feature>
<dbReference type="SMART" id="SM00109">
    <property type="entry name" value="C1"/>
    <property type="match status" value="1"/>
</dbReference>
<evidence type="ECO:0000256" key="2">
    <source>
        <dbReference type="ARBA" id="ARBA00012429"/>
    </source>
</evidence>
<evidence type="ECO:0000256" key="7">
    <source>
        <dbReference type="ARBA" id="ARBA00022737"/>
    </source>
</evidence>
<dbReference type="PROSITE" id="PS00479">
    <property type="entry name" value="ZF_DAG_PE_1"/>
    <property type="match status" value="1"/>
</dbReference>
<feature type="transmembrane region" description="Helical" evidence="16">
    <location>
        <begin position="69"/>
        <end position="90"/>
    </location>
</feature>
<dbReference type="InterPro" id="IPR002219">
    <property type="entry name" value="PKC_DAG/PE"/>
</dbReference>
<evidence type="ECO:0000256" key="12">
    <source>
        <dbReference type="ARBA" id="ARBA00022840"/>
    </source>
</evidence>
<evidence type="ECO:0000256" key="5">
    <source>
        <dbReference type="ARBA" id="ARBA00022679"/>
    </source>
</evidence>
<dbReference type="GO" id="GO:0035556">
    <property type="term" value="P:intracellular signal transduction"/>
    <property type="evidence" value="ECO:0007669"/>
    <property type="project" value="TreeGrafter"/>
</dbReference>
<reference evidence="18 19" key="1">
    <citation type="submission" date="2017-03" db="EMBL/GenBank/DDBJ databases">
        <title>Genome of the blue death feigning beetle - Asbolus verrucosus.</title>
        <authorList>
            <person name="Rider S.D."/>
        </authorList>
    </citation>
    <scope>NUCLEOTIDE SEQUENCE [LARGE SCALE GENOMIC DNA]</scope>
    <source>
        <strain evidence="18">Butters</strain>
        <tissue evidence="18">Head and leg muscle</tissue>
    </source>
</reference>
<dbReference type="InterPro" id="IPR046349">
    <property type="entry name" value="C1-like_sf"/>
</dbReference>
<accession>A0A482VXX2</accession>
<dbReference type="EMBL" id="QDEB01049376">
    <property type="protein sequence ID" value="RZC37791.1"/>
    <property type="molecule type" value="Genomic_DNA"/>
</dbReference>
<keyword evidence="8" id="KW-0547">Nucleotide-binding</keyword>
<comment type="similarity">
    <text evidence="1">Belongs to the protein kinase superfamily. AGC Ser/Thr protein kinase family. PKC subfamily.</text>
</comment>
<dbReference type="FunFam" id="3.30.60.20:FF:000003">
    <property type="entry name" value="Protein kinase C delta"/>
    <property type="match status" value="1"/>
</dbReference>
<dbReference type="GO" id="GO:0004697">
    <property type="term" value="F:diacylglycerol-dependent serine/threonine kinase activity"/>
    <property type="evidence" value="ECO:0007669"/>
    <property type="project" value="UniProtKB-EC"/>
</dbReference>
<evidence type="ECO:0000256" key="13">
    <source>
        <dbReference type="ARBA" id="ARBA00047272"/>
    </source>
</evidence>
<feature type="domain" description="Phorbol-ester/DAG-type" evidence="17">
    <location>
        <begin position="142"/>
        <end position="192"/>
    </location>
</feature>
<keyword evidence="16" id="KW-0472">Membrane</keyword>
<dbReference type="STRING" id="1661398.A0A482VXX2"/>